<comment type="cofactor">
    <cofactor evidence="1">
        <name>Mg(2+)</name>
        <dbReference type="ChEBI" id="CHEBI:18420"/>
    </cofactor>
</comment>
<dbReference type="EMBL" id="CAFBSG010000049">
    <property type="protein sequence ID" value="CAB5241365.1"/>
    <property type="molecule type" value="Genomic_DNA"/>
</dbReference>
<dbReference type="InterPro" id="IPR015813">
    <property type="entry name" value="Pyrv/PenolPyrv_kinase-like_dom"/>
</dbReference>
<reference evidence="4" key="1">
    <citation type="submission" date="2020-05" db="EMBL/GenBank/DDBJ databases">
        <authorList>
            <person name="Chiriac C."/>
            <person name="Salcher M."/>
            <person name="Ghai R."/>
            <person name="Kavagutti S V."/>
        </authorList>
    </citation>
    <scope>NUCLEOTIDE SEQUENCE</scope>
</reference>
<accession>A0A6J7XY98</accession>
<name>A0A6J7XY98_9ZZZZ</name>
<gene>
    <name evidence="4" type="ORF">UFOPK3554_01389</name>
</gene>
<organism evidence="4">
    <name type="scientific">freshwater metagenome</name>
    <dbReference type="NCBI Taxonomy" id="449393"/>
    <lineage>
        <taxon>unclassified sequences</taxon>
        <taxon>metagenomes</taxon>
        <taxon>ecological metagenomes</taxon>
    </lineage>
</organism>
<dbReference type="GO" id="GO:0003824">
    <property type="term" value="F:catalytic activity"/>
    <property type="evidence" value="ECO:0007669"/>
    <property type="project" value="InterPro"/>
</dbReference>
<dbReference type="GO" id="GO:0000287">
    <property type="term" value="F:magnesium ion binding"/>
    <property type="evidence" value="ECO:0007669"/>
    <property type="project" value="TreeGrafter"/>
</dbReference>
<dbReference type="PANTHER" id="PTHR32308">
    <property type="entry name" value="LYASE BETA SUBUNIT, PUTATIVE (AFU_ORTHOLOGUE AFUA_4G13030)-RELATED"/>
    <property type="match status" value="1"/>
</dbReference>
<keyword evidence="2" id="KW-0479">Metal-binding</keyword>
<evidence type="ECO:0000313" key="4">
    <source>
        <dbReference type="EMBL" id="CAB5241365.1"/>
    </source>
</evidence>
<sequence>MGVLTPITVFGLIESSTAVVALINDSQIPSRVSRLALGMADLLHDLGVQTNTPGIFQDLAMASLVLASAVNTLSPPIASPHFTLRDSEGLRVSALRARSMGFGGQLCIHPEQIPVIKECFAVNADDQSWAQKVISHWNDLDNNKKGAIVVDGELVDEAMIKRARAILKLLA</sequence>
<dbReference type="InterPro" id="IPR040442">
    <property type="entry name" value="Pyrv_kinase-like_dom_sf"/>
</dbReference>
<dbReference type="GO" id="GO:0006107">
    <property type="term" value="P:oxaloacetate metabolic process"/>
    <property type="evidence" value="ECO:0007669"/>
    <property type="project" value="TreeGrafter"/>
</dbReference>
<evidence type="ECO:0000256" key="3">
    <source>
        <dbReference type="ARBA" id="ARBA00022842"/>
    </source>
</evidence>
<dbReference type="SUPFAM" id="SSF51621">
    <property type="entry name" value="Phosphoenolpyruvate/pyruvate domain"/>
    <property type="match status" value="1"/>
</dbReference>
<keyword evidence="3" id="KW-0460">Magnesium</keyword>
<protein>
    <submittedName>
        <fullName evidence="4">Unannotated protein</fullName>
    </submittedName>
</protein>
<evidence type="ECO:0000256" key="1">
    <source>
        <dbReference type="ARBA" id="ARBA00001946"/>
    </source>
</evidence>
<proteinExistence type="predicted"/>
<dbReference type="Gene3D" id="3.20.20.60">
    <property type="entry name" value="Phosphoenolpyruvate-binding domains"/>
    <property type="match status" value="1"/>
</dbReference>
<dbReference type="PANTHER" id="PTHR32308:SF10">
    <property type="entry name" value="CITRATE LYASE SUBUNIT BETA"/>
    <property type="match status" value="1"/>
</dbReference>
<dbReference type="AlphaFoldDB" id="A0A6J7XY98"/>
<evidence type="ECO:0000256" key="2">
    <source>
        <dbReference type="ARBA" id="ARBA00022723"/>
    </source>
</evidence>